<name>A0A0L0SUN4_ALLM3</name>
<accession>A0A0L0SUN4</accession>
<sequence>MDAVRHRRVPFLSLTALLCAATGSQRAVSLWWCSSPGCSLLSWVVVSFRSADSRHRCWSRTRRGPGQQVPLCDGGGARVHVLESCVLAHPPHRARRRLFSSRFLVLSGRVAVNAGVGSLVSASRCCRLGSTY</sequence>
<reference evidence="2 3" key="1">
    <citation type="submission" date="2009-11" db="EMBL/GenBank/DDBJ databases">
        <title>Annotation of Allomyces macrogynus ATCC 38327.</title>
        <authorList>
            <consortium name="The Broad Institute Genome Sequencing Platform"/>
            <person name="Russ C."/>
            <person name="Cuomo C."/>
            <person name="Burger G."/>
            <person name="Gray M.W."/>
            <person name="Holland P.W.H."/>
            <person name="King N."/>
            <person name="Lang F.B.F."/>
            <person name="Roger A.J."/>
            <person name="Ruiz-Trillo I."/>
            <person name="Young S.K."/>
            <person name="Zeng Q."/>
            <person name="Gargeya S."/>
            <person name="Fitzgerald M."/>
            <person name="Haas B."/>
            <person name="Abouelleil A."/>
            <person name="Alvarado L."/>
            <person name="Arachchi H.M."/>
            <person name="Berlin A."/>
            <person name="Chapman S.B."/>
            <person name="Gearin G."/>
            <person name="Goldberg J."/>
            <person name="Griggs A."/>
            <person name="Gujja S."/>
            <person name="Hansen M."/>
            <person name="Heiman D."/>
            <person name="Howarth C."/>
            <person name="Larimer J."/>
            <person name="Lui A."/>
            <person name="MacDonald P.J.P."/>
            <person name="McCowen C."/>
            <person name="Montmayeur A."/>
            <person name="Murphy C."/>
            <person name="Neiman D."/>
            <person name="Pearson M."/>
            <person name="Priest M."/>
            <person name="Roberts A."/>
            <person name="Saif S."/>
            <person name="Shea T."/>
            <person name="Sisk P."/>
            <person name="Stolte C."/>
            <person name="Sykes S."/>
            <person name="Wortman J."/>
            <person name="Nusbaum C."/>
            <person name="Birren B."/>
        </authorList>
    </citation>
    <scope>NUCLEOTIDE SEQUENCE [LARGE SCALE GENOMIC DNA]</scope>
    <source>
        <strain evidence="2 3">ATCC 38327</strain>
    </source>
</reference>
<dbReference type="VEuPathDB" id="FungiDB:AMAG_19321"/>
<keyword evidence="1" id="KW-0732">Signal</keyword>
<dbReference type="Proteomes" id="UP000054350">
    <property type="component" value="Unassembled WGS sequence"/>
</dbReference>
<evidence type="ECO:0008006" key="4">
    <source>
        <dbReference type="Google" id="ProtNLM"/>
    </source>
</evidence>
<feature type="signal peptide" evidence="1">
    <location>
        <begin position="1"/>
        <end position="27"/>
    </location>
</feature>
<dbReference type="EMBL" id="GG745349">
    <property type="protein sequence ID" value="KNE66039.1"/>
    <property type="molecule type" value="Genomic_DNA"/>
</dbReference>
<evidence type="ECO:0000313" key="3">
    <source>
        <dbReference type="Proteomes" id="UP000054350"/>
    </source>
</evidence>
<gene>
    <name evidence="2" type="ORF">AMAG_19321</name>
</gene>
<dbReference type="AlphaFoldDB" id="A0A0L0SUN4"/>
<feature type="chain" id="PRO_5005548337" description="Secreted protein" evidence="1">
    <location>
        <begin position="28"/>
        <end position="132"/>
    </location>
</feature>
<protein>
    <recommendedName>
        <fullName evidence="4">Secreted protein</fullName>
    </recommendedName>
</protein>
<keyword evidence="3" id="KW-1185">Reference proteome</keyword>
<proteinExistence type="predicted"/>
<evidence type="ECO:0000256" key="1">
    <source>
        <dbReference type="SAM" id="SignalP"/>
    </source>
</evidence>
<evidence type="ECO:0000313" key="2">
    <source>
        <dbReference type="EMBL" id="KNE66039.1"/>
    </source>
</evidence>
<reference evidence="3" key="2">
    <citation type="submission" date="2009-11" db="EMBL/GenBank/DDBJ databases">
        <title>The Genome Sequence of Allomyces macrogynus strain ATCC 38327.</title>
        <authorList>
            <consortium name="The Broad Institute Genome Sequencing Platform"/>
            <person name="Russ C."/>
            <person name="Cuomo C."/>
            <person name="Shea T."/>
            <person name="Young S.K."/>
            <person name="Zeng Q."/>
            <person name="Koehrsen M."/>
            <person name="Haas B."/>
            <person name="Borodovsky M."/>
            <person name="Guigo R."/>
            <person name="Alvarado L."/>
            <person name="Berlin A."/>
            <person name="Borenstein D."/>
            <person name="Chen Z."/>
            <person name="Engels R."/>
            <person name="Freedman E."/>
            <person name="Gellesch M."/>
            <person name="Goldberg J."/>
            <person name="Griggs A."/>
            <person name="Gujja S."/>
            <person name="Heiman D."/>
            <person name="Hepburn T."/>
            <person name="Howarth C."/>
            <person name="Jen D."/>
            <person name="Larson L."/>
            <person name="Lewis B."/>
            <person name="Mehta T."/>
            <person name="Park D."/>
            <person name="Pearson M."/>
            <person name="Roberts A."/>
            <person name="Saif S."/>
            <person name="Shenoy N."/>
            <person name="Sisk P."/>
            <person name="Stolte C."/>
            <person name="Sykes S."/>
            <person name="Walk T."/>
            <person name="White J."/>
            <person name="Yandava C."/>
            <person name="Burger G."/>
            <person name="Gray M.W."/>
            <person name="Holland P.W.H."/>
            <person name="King N."/>
            <person name="Lang F.B.F."/>
            <person name="Roger A.J."/>
            <person name="Ruiz-Trillo I."/>
            <person name="Lander E."/>
            <person name="Nusbaum C."/>
        </authorList>
    </citation>
    <scope>NUCLEOTIDE SEQUENCE [LARGE SCALE GENOMIC DNA]</scope>
    <source>
        <strain evidence="3">ATCC 38327</strain>
    </source>
</reference>
<organism evidence="2 3">
    <name type="scientific">Allomyces macrogynus (strain ATCC 38327)</name>
    <name type="common">Allomyces javanicus var. macrogynus</name>
    <dbReference type="NCBI Taxonomy" id="578462"/>
    <lineage>
        <taxon>Eukaryota</taxon>
        <taxon>Fungi</taxon>
        <taxon>Fungi incertae sedis</taxon>
        <taxon>Blastocladiomycota</taxon>
        <taxon>Blastocladiomycetes</taxon>
        <taxon>Blastocladiales</taxon>
        <taxon>Blastocladiaceae</taxon>
        <taxon>Allomyces</taxon>
    </lineage>
</organism>